<dbReference type="AlphaFoldDB" id="A0A8H7RHP6"/>
<keyword evidence="8" id="KW-0418">Kinase</keyword>
<proteinExistence type="inferred from homology"/>
<evidence type="ECO:0000256" key="12">
    <source>
        <dbReference type="PROSITE-ProRule" id="PRU10141"/>
    </source>
</evidence>
<dbReference type="Gene3D" id="1.10.510.10">
    <property type="entry name" value="Transferase(Phosphotransferase) domain 1"/>
    <property type="match status" value="1"/>
</dbReference>
<feature type="compositionally biased region" description="Basic and acidic residues" evidence="13">
    <location>
        <begin position="525"/>
        <end position="536"/>
    </location>
</feature>
<feature type="region of interest" description="Disordered" evidence="13">
    <location>
        <begin position="1"/>
        <end position="68"/>
    </location>
</feature>
<protein>
    <recommendedName>
        <fullName evidence="3">non-specific serine/threonine protein kinase</fullName>
        <ecNumber evidence="3">2.7.11.1</ecNumber>
    </recommendedName>
</protein>
<evidence type="ECO:0000256" key="3">
    <source>
        <dbReference type="ARBA" id="ARBA00012513"/>
    </source>
</evidence>
<dbReference type="Pfam" id="PF00069">
    <property type="entry name" value="Pkinase"/>
    <property type="match status" value="1"/>
</dbReference>
<feature type="region of interest" description="Disordered" evidence="13">
    <location>
        <begin position="609"/>
        <end position="632"/>
    </location>
</feature>
<evidence type="ECO:0000256" key="7">
    <source>
        <dbReference type="ARBA" id="ARBA00022741"/>
    </source>
</evidence>
<keyword evidence="7 12" id="KW-0547">Nucleotide-binding</keyword>
<dbReference type="InterPro" id="IPR008271">
    <property type="entry name" value="Ser/Thr_kinase_AS"/>
</dbReference>
<keyword evidence="5" id="KW-0597">Phosphoprotein</keyword>
<feature type="domain" description="Protein kinase" evidence="14">
    <location>
        <begin position="76"/>
        <end position="331"/>
    </location>
</feature>
<dbReference type="PROSITE" id="PS00107">
    <property type="entry name" value="PROTEIN_KINASE_ATP"/>
    <property type="match status" value="1"/>
</dbReference>
<dbReference type="GO" id="GO:0005940">
    <property type="term" value="C:septin ring"/>
    <property type="evidence" value="ECO:0007669"/>
    <property type="project" value="UniProtKB-ARBA"/>
</dbReference>
<dbReference type="GO" id="GO:0035556">
    <property type="term" value="P:intracellular signal transduction"/>
    <property type="evidence" value="ECO:0007669"/>
    <property type="project" value="TreeGrafter"/>
</dbReference>
<feature type="compositionally biased region" description="Polar residues" evidence="13">
    <location>
        <begin position="787"/>
        <end position="806"/>
    </location>
</feature>
<keyword evidence="16" id="KW-1185">Reference proteome</keyword>
<comment type="caution">
    <text evidence="15">The sequence shown here is derived from an EMBL/GenBank/DDBJ whole genome shotgun (WGS) entry which is preliminary data.</text>
</comment>
<feature type="compositionally biased region" description="Low complexity" evidence="13">
    <location>
        <begin position="24"/>
        <end position="48"/>
    </location>
</feature>
<dbReference type="GO" id="GO:0005524">
    <property type="term" value="F:ATP binding"/>
    <property type="evidence" value="ECO:0007669"/>
    <property type="project" value="UniProtKB-UniRule"/>
</dbReference>
<feature type="compositionally biased region" description="Polar residues" evidence="13">
    <location>
        <begin position="814"/>
        <end position="842"/>
    </location>
</feature>
<comment type="similarity">
    <text evidence="2">Belongs to the protein kinase superfamily. CAMK Ser/Thr protein kinase family. NIM1 subfamily.</text>
</comment>
<gene>
    <name evidence="15" type="ORF">INT47_006293</name>
</gene>
<feature type="compositionally biased region" description="Low complexity" evidence="13">
    <location>
        <begin position="474"/>
        <end position="487"/>
    </location>
</feature>
<dbReference type="PROSITE" id="PS00108">
    <property type="entry name" value="PROTEIN_KINASE_ST"/>
    <property type="match status" value="1"/>
</dbReference>
<evidence type="ECO:0000259" key="14">
    <source>
        <dbReference type="PROSITE" id="PS50011"/>
    </source>
</evidence>
<dbReference type="GO" id="GO:0004674">
    <property type="term" value="F:protein serine/threonine kinase activity"/>
    <property type="evidence" value="ECO:0007669"/>
    <property type="project" value="UniProtKB-KW"/>
</dbReference>
<sequence length="1005" mass="111839">MPSFAPDTPQPYFYPPTIPENHRSNPNSRRTSTATTTTTNNTSPSRSSRSMRDRRRSSGAISTHSSQKPKKCIGDYVVGKTLGKGASGRVKLGVHRHTGEQVAIKIISKAHLAANPAIEKAVRREIAIMKLIHHPNVMSLIDVIDDPASSDLYLILEYVEGGELFEYLVSKGRLGEAEARHHFQQIILGLDYCHHHLICHRDLKPENLLLNSRNSIKIADFGMASLQPLGSMLETSCGSPHYASPEIVAGMPYNGSSCDIWSCGVILYALLTGHLPFDDENIRQLLKKVKSGKYVMPDNISRSAQDLIRRILVVDPSRRLNMQQIMAHPWFCETEPINMTVLPVPPTEKEIGQPVADASEIDDRILETIKFLWGETSNDTVINALVQKEHNMQKVVYVLLQQHAERYWQADHDDESEDDTEDTYSDAPRRRYRTIGHRTERDRRCLSMVDTNTVTPSSSKKSPAAVGNRPVAPWMPSDSMPSSPTSSNRNDVLRRNSAATVKAERSPAFDDLPANPPLPNNENMSEEKRSKMKKSETFYARFVKNVLTSGRRQSKDTRNTAEQPPFGTPTSETGTTAPQSTGKPIAATLVGTLRRKNPFQRAPINTTDFAISPSSMNEEPVSPVVPPKSTLRPTSNILQRNKIDPADEEDEEIEMVENHRKSNKSATLSSKRLSLRLPNAFRNSHKDGDTVSSKKFGFTLGSNSRKQRKQLDLSLFETEQQMKAEEQVLEIPQIDSRLVPPPILCDGSTLSSSSSTCSSTHSSYYSPVVSNSKGNMPPTFKTVMHKSSNPNVFASGTPRRPSQASFKSIDRRGSNISSSTLGQQQQNRPATPSLLSNSSTINSPVISHHGNIPSQPAKSSWLSNLFIFKQPKVCSLVVYSTHTAGILRSLHRLMNTATEARFYEKPDRTGVIRYKAEIKTKPTDGTKVRQVKCRIDLIMSDLDPQSCVVQFTQQQGDGVLLNTTVQQLHEAILKEYPCPSNIILSSDSYKEMNSEMTSGTLVEEY</sequence>
<dbReference type="SUPFAM" id="SSF56112">
    <property type="entry name" value="Protein kinase-like (PK-like)"/>
    <property type="match status" value="1"/>
</dbReference>
<comment type="catalytic activity">
    <reaction evidence="10">
        <text>L-threonyl-[protein] + ATP = O-phospho-L-threonyl-[protein] + ADP + H(+)</text>
        <dbReference type="Rhea" id="RHEA:46608"/>
        <dbReference type="Rhea" id="RHEA-COMP:11060"/>
        <dbReference type="Rhea" id="RHEA-COMP:11605"/>
        <dbReference type="ChEBI" id="CHEBI:15378"/>
        <dbReference type="ChEBI" id="CHEBI:30013"/>
        <dbReference type="ChEBI" id="CHEBI:30616"/>
        <dbReference type="ChEBI" id="CHEBI:61977"/>
        <dbReference type="ChEBI" id="CHEBI:456216"/>
        <dbReference type="EC" id="2.7.11.1"/>
    </reaction>
</comment>
<evidence type="ECO:0000256" key="8">
    <source>
        <dbReference type="ARBA" id="ARBA00022777"/>
    </source>
</evidence>
<dbReference type="InterPro" id="IPR011009">
    <property type="entry name" value="Kinase-like_dom_sf"/>
</dbReference>
<evidence type="ECO:0000256" key="4">
    <source>
        <dbReference type="ARBA" id="ARBA00022527"/>
    </source>
</evidence>
<evidence type="ECO:0000256" key="1">
    <source>
        <dbReference type="ARBA" id="ARBA00004266"/>
    </source>
</evidence>
<keyword evidence="6" id="KW-0808">Transferase</keyword>
<feature type="compositionally biased region" description="Polar residues" evidence="13">
    <location>
        <begin position="568"/>
        <end position="582"/>
    </location>
</feature>
<dbReference type="CDD" id="cd14081">
    <property type="entry name" value="STKc_BRSK1_2"/>
    <property type="match status" value="1"/>
</dbReference>
<evidence type="ECO:0000256" key="11">
    <source>
        <dbReference type="ARBA" id="ARBA00048679"/>
    </source>
</evidence>
<evidence type="ECO:0000256" key="9">
    <source>
        <dbReference type="ARBA" id="ARBA00022840"/>
    </source>
</evidence>
<keyword evidence="9 12" id="KW-0067">ATP-binding</keyword>
<feature type="binding site" evidence="12">
    <location>
        <position position="105"/>
    </location>
    <ligand>
        <name>ATP</name>
        <dbReference type="ChEBI" id="CHEBI:30616"/>
    </ligand>
</feature>
<keyword evidence="4" id="KW-0723">Serine/threonine-protein kinase</keyword>
<feature type="compositionally biased region" description="Low complexity" evidence="13">
    <location>
        <begin position="612"/>
        <end position="622"/>
    </location>
</feature>
<feature type="compositionally biased region" description="Acidic residues" evidence="13">
    <location>
        <begin position="412"/>
        <end position="424"/>
    </location>
</feature>
<name>A0A8H7RHP6_9FUNG</name>
<dbReference type="GO" id="GO:0005935">
    <property type="term" value="C:cellular bud neck"/>
    <property type="evidence" value="ECO:0007669"/>
    <property type="project" value="UniProtKB-SubCell"/>
</dbReference>
<dbReference type="EC" id="2.7.11.1" evidence="3"/>
<feature type="compositionally biased region" description="Pro residues" evidence="13">
    <location>
        <begin position="8"/>
        <end position="18"/>
    </location>
</feature>
<dbReference type="SMART" id="SM00220">
    <property type="entry name" value="S_TKc"/>
    <property type="match status" value="1"/>
</dbReference>
<evidence type="ECO:0000256" key="10">
    <source>
        <dbReference type="ARBA" id="ARBA00047899"/>
    </source>
</evidence>
<evidence type="ECO:0000313" key="16">
    <source>
        <dbReference type="Proteomes" id="UP000603453"/>
    </source>
</evidence>
<evidence type="ECO:0000313" key="15">
    <source>
        <dbReference type="EMBL" id="KAG2211174.1"/>
    </source>
</evidence>
<dbReference type="PANTHER" id="PTHR24346">
    <property type="entry name" value="MAP/MICROTUBULE AFFINITY-REGULATING KINASE"/>
    <property type="match status" value="1"/>
</dbReference>
<comment type="catalytic activity">
    <reaction evidence="11">
        <text>L-seryl-[protein] + ATP = O-phospho-L-seryl-[protein] + ADP + H(+)</text>
        <dbReference type="Rhea" id="RHEA:17989"/>
        <dbReference type="Rhea" id="RHEA-COMP:9863"/>
        <dbReference type="Rhea" id="RHEA-COMP:11604"/>
        <dbReference type="ChEBI" id="CHEBI:15378"/>
        <dbReference type="ChEBI" id="CHEBI:29999"/>
        <dbReference type="ChEBI" id="CHEBI:30616"/>
        <dbReference type="ChEBI" id="CHEBI:83421"/>
        <dbReference type="ChEBI" id="CHEBI:456216"/>
        <dbReference type="EC" id="2.7.11.1"/>
    </reaction>
</comment>
<dbReference type="InterPro" id="IPR000719">
    <property type="entry name" value="Prot_kinase_dom"/>
</dbReference>
<dbReference type="PANTHER" id="PTHR24346:SF82">
    <property type="entry name" value="KP78A-RELATED"/>
    <property type="match status" value="1"/>
</dbReference>
<dbReference type="FunFam" id="1.10.510.10:FF:000394">
    <property type="entry name" value="Serine/threonine-protein kinase HSL1"/>
    <property type="match status" value="1"/>
</dbReference>
<dbReference type="EMBL" id="JAEPRD010000009">
    <property type="protein sequence ID" value="KAG2211174.1"/>
    <property type="molecule type" value="Genomic_DNA"/>
</dbReference>
<evidence type="ECO:0000256" key="13">
    <source>
        <dbReference type="SAM" id="MobiDB-lite"/>
    </source>
</evidence>
<feature type="region of interest" description="Disordered" evidence="13">
    <location>
        <begin position="409"/>
        <end position="583"/>
    </location>
</feature>
<evidence type="ECO:0000256" key="6">
    <source>
        <dbReference type="ARBA" id="ARBA00022679"/>
    </source>
</evidence>
<reference evidence="15" key="1">
    <citation type="submission" date="2020-12" db="EMBL/GenBank/DDBJ databases">
        <title>Metabolic potential, ecology and presence of endohyphal bacteria is reflected in genomic diversity of Mucoromycotina.</title>
        <authorList>
            <person name="Muszewska A."/>
            <person name="Okrasinska A."/>
            <person name="Steczkiewicz K."/>
            <person name="Drgas O."/>
            <person name="Orlowska M."/>
            <person name="Perlinska-Lenart U."/>
            <person name="Aleksandrzak-Piekarczyk T."/>
            <person name="Szatraj K."/>
            <person name="Zielenkiewicz U."/>
            <person name="Pilsyk S."/>
            <person name="Malc E."/>
            <person name="Mieczkowski P."/>
            <person name="Kruszewska J.S."/>
            <person name="Biernat P."/>
            <person name="Pawlowska J."/>
        </authorList>
    </citation>
    <scope>NUCLEOTIDE SEQUENCE</scope>
    <source>
        <strain evidence="15">WA0000017839</strain>
    </source>
</reference>
<dbReference type="FunFam" id="3.30.200.20:FF:000003">
    <property type="entry name" value="Non-specific serine/threonine protein kinase"/>
    <property type="match status" value="1"/>
</dbReference>
<comment type="subcellular location">
    <subcellularLocation>
        <location evidence="1">Bud neck</location>
    </subcellularLocation>
</comment>
<feature type="compositionally biased region" description="Polar residues" evidence="13">
    <location>
        <begin position="449"/>
        <end position="461"/>
    </location>
</feature>
<organism evidence="15 16">
    <name type="scientific">Mucor saturninus</name>
    <dbReference type="NCBI Taxonomy" id="64648"/>
    <lineage>
        <taxon>Eukaryota</taxon>
        <taxon>Fungi</taxon>
        <taxon>Fungi incertae sedis</taxon>
        <taxon>Mucoromycota</taxon>
        <taxon>Mucoromycotina</taxon>
        <taxon>Mucoromycetes</taxon>
        <taxon>Mucorales</taxon>
        <taxon>Mucorineae</taxon>
        <taxon>Mucoraceae</taxon>
        <taxon>Mucor</taxon>
    </lineage>
</organism>
<evidence type="ECO:0000256" key="5">
    <source>
        <dbReference type="ARBA" id="ARBA00022553"/>
    </source>
</evidence>
<dbReference type="Proteomes" id="UP000603453">
    <property type="component" value="Unassembled WGS sequence"/>
</dbReference>
<dbReference type="OrthoDB" id="504170at2759"/>
<dbReference type="InterPro" id="IPR017441">
    <property type="entry name" value="Protein_kinase_ATP_BS"/>
</dbReference>
<feature type="region of interest" description="Disordered" evidence="13">
    <location>
        <begin position="787"/>
        <end position="842"/>
    </location>
</feature>
<evidence type="ECO:0000256" key="2">
    <source>
        <dbReference type="ARBA" id="ARBA00010791"/>
    </source>
</evidence>
<accession>A0A8H7RHP6</accession>
<dbReference type="PROSITE" id="PS50011">
    <property type="entry name" value="PROTEIN_KINASE_DOM"/>
    <property type="match status" value="1"/>
</dbReference>